<feature type="transmembrane region" description="Helical" evidence="1">
    <location>
        <begin position="83"/>
        <end position="102"/>
    </location>
</feature>
<feature type="transmembrane region" description="Helical" evidence="1">
    <location>
        <begin position="43"/>
        <end position="63"/>
    </location>
</feature>
<keyword evidence="1" id="KW-1133">Transmembrane helix</keyword>
<accession>A0A2Z6DVU2</accession>
<evidence type="ECO:0000313" key="3">
    <source>
        <dbReference type="Proteomes" id="UP000262004"/>
    </source>
</evidence>
<name>A0A2Z6DVU2_HYDTE</name>
<keyword evidence="1" id="KW-0472">Membrane</keyword>
<evidence type="ECO:0000256" key="1">
    <source>
        <dbReference type="SAM" id="Phobius"/>
    </source>
</evidence>
<organism evidence="2 3">
    <name type="scientific">Hydrogenophilus thermoluteolus</name>
    <name type="common">Pseudomonas hydrogenothermophila</name>
    <dbReference type="NCBI Taxonomy" id="297"/>
    <lineage>
        <taxon>Bacteria</taxon>
        <taxon>Pseudomonadati</taxon>
        <taxon>Pseudomonadota</taxon>
        <taxon>Hydrogenophilia</taxon>
        <taxon>Hydrogenophilales</taxon>
        <taxon>Hydrogenophilaceae</taxon>
        <taxon>Hydrogenophilus</taxon>
    </lineage>
</organism>
<dbReference type="RefSeq" id="WP_119334315.1">
    <property type="nucleotide sequence ID" value="NZ_AP018558.1"/>
</dbReference>
<keyword evidence="3" id="KW-1185">Reference proteome</keyword>
<gene>
    <name evidence="2" type="ORF">HPTL_0208</name>
</gene>
<dbReference type="Proteomes" id="UP000262004">
    <property type="component" value="Chromosome"/>
</dbReference>
<protein>
    <submittedName>
        <fullName evidence="2">Uncharacterized protein</fullName>
    </submittedName>
</protein>
<dbReference type="EMBL" id="AP018558">
    <property type="protein sequence ID" value="BBD76478.1"/>
    <property type="molecule type" value="Genomic_DNA"/>
</dbReference>
<dbReference type="KEGG" id="htl:HPTL_0208"/>
<evidence type="ECO:0000313" key="2">
    <source>
        <dbReference type="EMBL" id="BBD76478.1"/>
    </source>
</evidence>
<sequence>MRTFLALAWLFTLFTGGYLLLFAPSFEMPDRLAPGCGWLLTPLLARVAGSALLLLAVAGWRMIRRARADALHTAPPHWHRVQFALVAGSFTLLLAVSAFAPYGPLTAWQGTVHCPQSSIANAWSEVTGRE</sequence>
<reference evidence="2 3" key="1">
    <citation type="submission" date="2018-04" db="EMBL/GenBank/DDBJ databases">
        <title>Complete genome sequence of Hydrogenophilus thermoluteolus TH-1.</title>
        <authorList>
            <person name="Arai H."/>
        </authorList>
    </citation>
    <scope>NUCLEOTIDE SEQUENCE [LARGE SCALE GENOMIC DNA]</scope>
    <source>
        <strain evidence="2 3">TH-1</strain>
    </source>
</reference>
<keyword evidence="1" id="KW-0812">Transmembrane</keyword>
<dbReference type="AlphaFoldDB" id="A0A2Z6DVU2"/>
<proteinExistence type="predicted"/>